<dbReference type="Gene3D" id="1.10.1780.10">
    <property type="entry name" value="Clp, N-terminal domain"/>
    <property type="match status" value="1"/>
</dbReference>
<keyword evidence="4" id="KW-0804">Transcription</keyword>
<dbReference type="InterPro" id="IPR051650">
    <property type="entry name" value="SL_signaling_regulator"/>
</dbReference>
<accession>A0AAD2DNX9</accession>
<name>A0AAD2DNX9_9LAMI</name>
<evidence type="ECO:0000256" key="7">
    <source>
        <dbReference type="SAM" id="MobiDB-lite"/>
    </source>
</evidence>
<dbReference type="Pfam" id="PF02861">
    <property type="entry name" value="Clp_N"/>
    <property type="match status" value="1"/>
</dbReference>
<dbReference type="Gene3D" id="3.40.50.300">
    <property type="entry name" value="P-loop containing nucleotide triphosphate hydrolases"/>
    <property type="match status" value="1"/>
</dbReference>
<dbReference type="Proteomes" id="UP000834106">
    <property type="component" value="Chromosome 5"/>
</dbReference>
<keyword evidence="6" id="KW-0175">Coiled coil</keyword>
<evidence type="ECO:0000256" key="1">
    <source>
        <dbReference type="ARBA" id="ARBA00008675"/>
    </source>
</evidence>
<dbReference type="FunFam" id="1.10.1780.10:FF:000005">
    <property type="entry name" value="protein SUPPRESSOR OF MAX2 1"/>
    <property type="match status" value="1"/>
</dbReference>
<feature type="region of interest" description="Disordered" evidence="7">
    <location>
        <begin position="810"/>
        <end position="845"/>
    </location>
</feature>
<comment type="similarity">
    <text evidence="1">Belongs to the ClpA/ClpB family.</text>
</comment>
<evidence type="ECO:0000313" key="9">
    <source>
        <dbReference type="EMBL" id="CAI9760929.1"/>
    </source>
</evidence>
<evidence type="ECO:0000256" key="4">
    <source>
        <dbReference type="ARBA" id="ARBA00023163"/>
    </source>
</evidence>
<evidence type="ECO:0000256" key="5">
    <source>
        <dbReference type="PROSITE-ProRule" id="PRU01251"/>
    </source>
</evidence>
<dbReference type="EMBL" id="OU503040">
    <property type="protein sequence ID" value="CAI9760929.1"/>
    <property type="molecule type" value="Genomic_DNA"/>
</dbReference>
<evidence type="ECO:0000259" key="8">
    <source>
        <dbReference type="PROSITE" id="PS51903"/>
    </source>
</evidence>
<feature type="domain" description="Clp R" evidence="8">
    <location>
        <begin position="8"/>
        <end position="172"/>
    </location>
</feature>
<dbReference type="InterPro" id="IPR058680">
    <property type="entry name" value="NBD_SMAX1-like"/>
</dbReference>
<feature type="coiled-coil region" evidence="6">
    <location>
        <begin position="714"/>
        <end position="741"/>
    </location>
</feature>
<keyword evidence="10" id="KW-1185">Reference proteome</keyword>
<dbReference type="InterPro" id="IPR027417">
    <property type="entry name" value="P-loop_NTPase"/>
</dbReference>
<dbReference type="AlphaFoldDB" id="A0AAD2DNX9"/>
<evidence type="ECO:0000256" key="3">
    <source>
        <dbReference type="ARBA" id="ARBA00023015"/>
    </source>
</evidence>
<dbReference type="SUPFAM" id="SSF81923">
    <property type="entry name" value="Double Clp-N motif"/>
    <property type="match status" value="1"/>
</dbReference>
<dbReference type="InterPro" id="IPR004176">
    <property type="entry name" value="Clp_R_N"/>
</dbReference>
<evidence type="ECO:0000256" key="6">
    <source>
        <dbReference type="SAM" id="Coils"/>
    </source>
</evidence>
<dbReference type="Pfam" id="PF23569">
    <property type="entry name" value="NBD_SMAX1"/>
    <property type="match status" value="1"/>
</dbReference>
<protein>
    <recommendedName>
        <fullName evidence="8">Clp R domain-containing protein</fullName>
    </recommendedName>
</protein>
<gene>
    <name evidence="9" type="ORF">FPE_LOCUS8359</name>
</gene>
<proteinExistence type="inferred from homology"/>
<organism evidence="9 10">
    <name type="scientific">Fraxinus pennsylvanica</name>
    <dbReference type="NCBI Taxonomy" id="56036"/>
    <lineage>
        <taxon>Eukaryota</taxon>
        <taxon>Viridiplantae</taxon>
        <taxon>Streptophyta</taxon>
        <taxon>Embryophyta</taxon>
        <taxon>Tracheophyta</taxon>
        <taxon>Spermatophyta</taxon>
        <taxon>Magnoliopsida</taxon>
        <taxon>eudicotyledons</taxon>
        <taxon>Gunneridae</taxon>
        <taxon>Pentapetalae</taxon>
        <taxon>asterids</taxon>
        <taxon>lamiids</taxon>
        <taxon>Lamiales</taxon>
        <taxon>Oleaceae</taxon>
        <taxon>Oleeae</taxon>
        <taxon>Fraxinus</taxon>
    </lineage>
</organism>
<reference evidence="9" key="1">
    <citation type="submission" date="2023-05" db="EMBL/GenBank/DDBJ databases">
        <authorList>
            <person name="Huff M."/>
        </authorList>
    </citation>
    <scope>NUCLEOTIDE SEQUENCE</scope>
</reference>
<keyword evidence="2 5" id="KW-0677">Repeat</keyword>
<dbReference type="PANTHER" id="PTHR43572">
    <property type="entry name" value="CHAPERONE PROTEIN CLPD, CHLOROPLASTIC"/>
    <property type="match status" value="1"/>
</dbReference>
<sequence length="1025" mass="114677">MRAGACALQQTLSLEAASVLKHSLSLARRRGHAQVTPLHVAATLLSSRVSLLRRACLKSQPHQASHPLQCRALELCFNVALNRLPATPGPLLHGQPSLSNALIAALKRAQAHQRRGCIEQQQQQPLIAIKVELEQLILSILDDPSVSRVMREAGFSSTAVKTNLEDSSVSSVFHCYNTSGGIYSTPSSPPTETHRELTNPTSFLHSHFLSYSPEQNPLFFSPQKKPLSNYFSDASISSLKDDVKVVLDVFLRKKRRNAVIIGDSLSITEGLVSELVSKMERGDIPEEMKPAHFIKFQFSSIPLRLMKIEEVKVSITDLKRKVESVAPGSGVIIYTGDLKWTIDTGSVEREPKEASGCNPVDYLVAEMGKLISWFNNSSIRVWLMATANYQTYMKCQMKKPPLDVQWDLQPVSVPSGGLGLSLNAATSVRDSTISFSQYQSPVLEKETFSGVEEDVLNCCPECTSKYEKEVGINSQQKSSVHSNSCKNTENGSAQLPYWLKPHGNDTSEKDDLVELRRKWNRLCHNLHQGRHNQNNTSPIGSNQGYLGRNYPYSLSYPCFPNQNSIFTESKLLSFADPIVNPNQSVSPFPRFRRQKSCHIEFSFGNGSPKHQSVEPNLDSLKSTDSKEVKITLGLGNSLFSDAVTNEKTELRNVLEENVPWQSEAIASIVGTLMDSRGVNEDTWLFIQGNDSIGKRRLAVGIAKSMFGSSDLLLCMNMRENTNTLNQNRERLEKALRNHEKIVILVEDVDYADTELVKFLDERFETPKKKERDSSRVVFILTEGGSPGYGNAESVIQMKLVVKETAVSSGMPNLNHKRKEDWDSPNFRTKCPRNSEMEVASPEDTENDKRDFYKKQLISNILDLNIKADEDEESEGKQVGQFSPISSDSTHETTICQQISSRFLEKIKNRYVFNTKSDQDDQVREMFLSKFKSSFQEVCGNKNPFCFVMEEMVLKEVLKGCGLFLNSLFEQWLKDIFQTSLVMDDSTSEEGVSIRLCLGGKGEGSCAKDGFMGTCLPKRIQLCFIG</sequence>
<evidence type="ECO:0000313" key="10">
    <source>
        <dbReference type="Proteomes" id="UP000834106"/>
    </source>
</evidence>
<dbReference type="PANTHER" id="PTHR43572:SF3">
    <property type="entry name" value="PROTEIN SMAX1-LIKE 5"/>
    <property type="match status" value="1"/>
</dbReference>
<dbReference type="InterPro" id="IPR036628">
    <property type="entry name" value="Clp_N_dom_sf"/>
</dbReference>
<evidence type="ECO:0000256" key="2">
    <source>
        <dbReference type="ARBA" id="ARBA00022737"/>
    </source>
</evidence>
<keyword evidence="3" id="KW-0805">Transcription regulation</keyword>
<dbReference type="PROSITE" id="PS51903">
    <property type="entry name" value="CLP_R"/>
    <property type="match status" value="1"/>
</dbReference>
<dbReference type="SUPFAM" id="SSF52540">
    <property type="entry name" value="P-loop containing nucleoside triphosphate hydrolases"/>
    <property type="match status" value="1"/>
</dbReference>